<dbReference type="VEuPathDB" id="FungiDB:H257_04430"/>
<proteinExistence type="predicted"/>
<dbReference type="AlphaFoldDB" id="W4GXS0"/>
<dbReference type="EMBL" id="KI913120">
    <property type="protein sequence ID" value="ETV83814.1"/>
    <property type="molecule type" value="Genomic_DNA"/>
</dbReference>
<dbReference type="GeneID" id="20806426"/>
<evidence type="ECO:0000313" key="1">
    <source>
        <dbReference type="EMBL" id="ETV83814.1"/>
    </source>
</evidence>
<protein>
    <submittedName>
        <fullName evidence="1">Uncharacterized protein</fullName>
    </submittedName>
</protein>
<sequence>MARVLQHLQSQVENDLLHCRIARRCLHFGPAASAMYAAPLSSRLAGGIERCCIVFQNRRTRWLSVENHVDSTLVVYRFERRADKLSHAVDRAEMVSLCETTAELERAAVDLELDDRGTCPEHQLTQELEAIMLKKPWRTMVKADECSISVRMHRRDWPPSTDCGPAVGEHRERTITTGLMEATNARFSVRHVSHGLATGDYHVESYEPHPCPYRSSSSSSLHQVIIKLMYVITNNPKRTRGFTTVDHGDRYRRNVFPSFVPSIRQRPDQSRVEWDREAACPEMAEEEFHATFHGFSSLMEGFLGAAQD</sequence>
<dbReference type="RefSeq" id="XP_009827244.1">
    <property type="nucleotide sequence ID" value="XM_009828942.1"/>
</dbReference>
<reference evidence="1" key="1">
    <citation type="submission" date="2013-12" db="EMBL/GenBank/DDBJ databases">
        <title>The Genome Sequence of Aphanomyces astaci APO3.</title>
        <authorList>
            <consortium name="The Broad Institute Genomics Platform"/>
            <person name="Russ C."/>
            <person name="Tyler B."/>
            <person name="van West P."/>
            <person name="Dieguez-Uribeondo J."/>
            <person name="Young S.K."/>
            <person name="Zeng Q."/>
            <person name="Gargeya S."/>
            <person name="Fitzgerald M."/>
            <person name="Abouelleil A."/>
            <person name="Alvarado L."/>
            <person name="Chapman S.B."/>
            <person name="Gainer-Dewar J."/>
            <person name="Goldberg J."/>
            <person name="Griggs A."/>
            <person name="Gujja S."/>
            <person name="Hansen M."/>
            <person name="Howarth C."/>
            <person name="Imamovic A."/>
            <person name="Ireland A."/>
            <person name="Larimer J."/>
            <person name="McCowan C."/>
            <person name="Murphy C."/>
            <person name="Pearson M."/>
            <person name="Poon T.W."/>
            <person name="Priest M."/>
            <person name="Roberts A."/>
            <person name="Saif S."/>
            <person name="Shea T."/>
            <person name="Sykes S."/>
            <person name="Wortman J."/>
            <person name="Nusbaum C."/>
            <person name="Birren B."/>
        </authorList>
    </citation>
    <scope>NUCLEOTIDE SEQUENCE [LARGE SCALE GENOMIC DNA]</scope>
    <source>
        <strain evidence="1">APO3</strain>
    </source>
</reference>
<name>W4GXS0_APHAT</name>
<gene>
    <name evidence="1" type="ORF">H257_04430</name>
</gene>
<accession>W4GXS0</accession>
<organism evidence="1">
    <name type="scientific">Aphanomyces astaci</name>
    <name type="common">Crayfish plague agent</name>
    <dbReference type="NCBI Taxonomy" id="112090"/>
    <lineage>
        <taxon>Eukaryota</taxon>
        <taxon>Sar</taxon>
        <taxon>Stramenopiles</taxon>
        <taxon>Oomycota</taxon>
        <taxon>Saprolegniomycetes</taxon>
        <taxon>Saprolegniales</taxon>
        <taxon>Verrucalvaceae</taxon>
        <taxon>Aphanomyces</taxon>
    </lineage>
</organism>